<protein>
    <submittedName>
        <fullName evidence="2">Protein DETOXIFICATION 44, chloroplastic-like</fullName>
    </submittedName>
</protein>
<comment type="caution">
    <text evidence="2">The sequence shown here is derived from an EMBL/GenBank/DDBJ whole genome shotgun (WGS) entry which is preliminary data.</text>
</comment>
<evidence type="ECO:0000256" key="1">
    <source>
        <dbReference type="SAM" id="MobiDB-lite"/>
    </source>
</evidence>
<feature type="region of interest" description="Disordered" evidence="1">
    <location>
        <begin position="64"/>
        <end position="108"/>
    </location>
</feature>
<feature type="compositionally biased region" description="Basic residues" evidence="1">
    <location>
        <begin position="78"/>
        <end position="91"/>
    </location>
</feature>
<keyword evidence="3" id="KW-1185">Reference proteome</keyword>
<dbReference type="OrthoDB" id="2272416at2759"/>
<feature type="compositionally biased region" description="Basic and acidic residues" evidence="1">
    <location>
        <begin position="64"/>
        <end position="77"/>
    </location>
</feature>
<dbReference type="AlphaFoldDB" id="A0A5B6VPM5"/>
<evidence type="ECO:0000313" key="2">
    <source>
        <dbReference type="EMBL" id="KAA3470915.1"/>
    </source>
</evidence>
<name>A0A5B6VPM5_9ROSI</name>
<dbReference type="Proteomes" id="UP000325315">
    <property type="component" value="Unassembled WGS sequence"/>
</dbReference>
<proteinExistence type="predicted"/>
<evidence type="ECO:0000313" key="3">
    <source>
        <dbReference type="Proteomes" id="UP000325315"/>
    </source>
</evidence>
<reference evidence="3" key="1">
    <citation type="journal article" date="2019" name="Plant Biotechnol. J.">
        <title>Genome sequencing of the Australian wild diploid species Gossypium australe highlights disease resistance and delayed gland morphogenesis.</title>
        <authorList>
            <person name="Cai Y."/>
            <person name="Cai X."/>
            <person name="Wang Q."/>
            <person name="Wang P."/>
            <person name="Zhang Y."/>
            <person name="Cai C."/>
            <person name="Xu Y."/>
            <person name="Wang K."/>
            <person name="Zhou Z."/>
            <person name="Wang C."/>
            <person name="Geng S."/>
            <person name="Li B."/>
            <person name="Dong Q."/>
            <person name="Hou Y."/>
            <person name="Wang H."/>
            <person name="Ai P."/>
            <person name="Liu Z."/>
            <person name="Yi F."/>
            <person name="Sun M."/>
            <person name="An G."/>
            <person name="Cheng J."/>
            <person name="Zhang Y."/>
            <person name="Shi Q."/>
            <person name="Xie Y."/>
            <person name="Shi X."/>
            <person name="Chang Y."/>
            <person name="Huang F."/>
            <person name="Chen Y."/>
            <person name="Hong S."/>
            <person name="Mi L."/>
            <person name="Sun Q."/>
            <person name="Zhang L."/>
            <person name="Zhou B."/>
            <person name="Peng R."/>
            <person name="Zhang X."/>
            <person name="Liu F."/>
        </authorList>
    </citation>
    <scope>NUCLEOTIDE SEQUENCE [LARGE SCALE GENOMIC DNA]</scope>
    <source>
        <strain evidence="3">cv. PA1801</strain>
    </source>
</reference>
<gene>
    <name evidence="2" type="ORF">EPI10_016587</name>
</gene>
<dbReference type="EMBL" id="SMMG02000006">
    <property type="protein sequence ID" value="KAA3470915.1"/>
    <property type="molecule type" value="Genomic_DNA"/>
</dbReference>
<sequence length="296" mass="33728">MIVSEYEREFVRLSKYAIEWVPIEDNMCKHFEEELNKDIKLLIGILELREFMVLADRAHKVEELSKEKKQAEREARVSGKRFMGRPPRHPRNVSGSQSATKDSIVKSEARAPARTYAIRAREDASAPDVIAGYIGLASDHDISTSSASYTDLAPGHEYRLIWLRLMISNEIGMSWYSDFKLARIRGSSEITPYIHLSLAVVDDVESNAPTPAQGTMLSDSRPMSTPQVVEFQRLNKPPIDKIRKYGVKEFRATVDDDPERAKFWLENTIRVCDELSCTPAKSLKCVISFLRDIAYQ</sequence>
<accession>A0A5B6VPM5</accession>
<organism evidence="2 3">
    <name type="scientific">Gossypium australe</name>
    <dbReference type="NCBI Taxonomy" id="47621"/>
    <lineage>
        <taxon>Eukaryota</taxon>
        <taxon>Viridiplantae</taxon>
        <taxon>Streptophyta</taxon>
        <taxon>Embryophyta</taxon>
        <taxon>Tracheophyta</taxon>
        <taxon>Spermatophyta</taxon>
        <taxon>Magnoliopsida</taxon>
        <taxon>eudicotyledons</taxon>
        <taxon>Gunneridae</taxon>
        <taxon>Pentapetalae</taxon>
        <taxon>rosids</taxon>
        <taxon>malvids</taxon>
        <taxon>Malvales</taxon>
        <taxon>Malvaceae</taxon>
        <taxon>Malvoideae</taxon>
        <taxon>Gossypium</taxon>
    </lineage>
</organism>